<dbReference type="EC" id="5.1.1.1" evidence="1"/>
<gene>
    <name evidence="1" type="primary">alr</name>
    <name evidence="1" type="ORF">JHL16_06440</name>
</gene>
<accession>A0ACC5R002</accession>
<sequence>MSSSNAHISGPPSDLAGAILTVDLDAIQENWKRLAAKAAPAECGAAVKGNAYGLGVEQVAAALWAAGCRTFFVARPMEGGELRAILPREAVIYVLDGLFPGQAEFYAGEDLRPALITLEEAREWAAFGTQYGRNLPCAIHVDTGINRLGFSTGDFETLLGDNEIMARLNLTLLMSHLACADEPNHPLNGRQKTAFAAVRQRLPGVPASLANSSGIFLGAEYTHDLVRPGIALYGGNPVAPDSNPMLPVAHLQGTVLQLREIQAGESVGYGATWRATRPTRIAILGAGYKDGVPRSLSSRATNGPAQVYIGDRRCPVIGRISMDMMAVDVTQVPVDLCRRGTRAELIGRNIAIDETAEWAGTISYELLTRLGQRFTRLYSGGESHFSKALTS</sequence>
<comment type="caution">
    <text evidence="1">The sequence shown here is derived from an EMBL/GenBank/DDBJ whole genome shotgun (WGS) entry which is preliminary data.</text>
</comment>
<protein>
    <submittedName>
        <fullName evidence="1">Alanine racemase</fullName>
        <ecNumber evidence="1">5.1.1.1</ecNumber>
    </submittedName>
</protein>
<keyword evidence="2" id="KW-1185">Reference proteome</keyword>
<name>A0ACC5R002_9HYPH</name>
<reference evidence="1" key="1">
    <citation type="submission" date="2021-01" db="EMBL/GenBank/DDBJ databases">
        <authorList>
            <person name="Sun Q."/>
        </authorList>
    </citation>
    <scope>NUCLEOTIDE SEQUENCE</scope>
    <source>
        <strain evidence="1">YIM B02566</strain>
    </source>
</reference>
<dbReference type="EMBL" id="JAENHL010000006">
    <property type="protein sequence ID" value="MBK1865985.1"/>
    <property type="molecule type" value="Genomic_DNA"/>
</dbReference>
<keyword evidence="1" id="KW-0413">Isomerase</keyword>
<proteinExistence type="predicted"/>
<organism evidence="1 2">
    <name type="scientific">Taklimakanibacter albus</name>
    <dbReference type="NCBI Taxonomy" id="2800327"/>
    <lineage>
        <taxon>Bacteria</taxon>
        <taxon>Pseudomonadati</taxon>
        <taxon>Pseudomonadota</taxon>
        <taxon>Alphaproteobacteria</taxon>
        <taxon>Hyphomicrobiales</taxon>
        <taxon>Aestuariivirgaceae</taxon>
        <taxon>Taklimakanibacter</taxon>
    </lineage>
</organism>
<dbReference type="Proteomes" id="UP000616151">
    <property type="component" value="Unassembled WGS sequence"/>
</dbReference>
<evidence type="ECO:0000313" key="2">
    <source>
        <dbReference type="Proteomes" id="UP000616151"/>
    </source>
</evidence>
<evidence type="ECO:0000313" key="1">
    <source>
        <dbReference type="EMBL" id="MBK1865985.1"/>
    </source>
</evidence>